<name>A0A8G1R8D9_9EURO</name>
<accession>A0A8G1R8D9</accession>
<protein>
    <submittedName>
        <fullName evidence="1">Uncharacterized protein</fullName>
    </submittedName>
</protein>
<sequence>MVPSKCIKELYVSPFNSLEGEYSISTIDHLATISGEPPLNSRISLMTPEGKIKMVASIRSKGPGIKLSALC</sequence>
<evidence type="ECO:0000313" key="1">
    <source>
        <dbReference type="EMBL" id="RAH59760.1"/>
    </source>
</evidence>
<evidence type="ECO:0000313" key="2">
    <source>
        <dbReference type="Proteomes" id="UP000249526"/>
    </source>
</evidence>
<dbReference type="Proteomes" id="UP000249526">
    <property type="component" value="Unassembled WGS sequence"/>
</dbReference>
<organism evidence="1 2">
    <name type="scientific">Aspergillus piperis CBS 112811</name>
    <dbReference type="NCBI Taxonomy" id="1448313"/>
    <lineage>
        <taxon>Eukaryota</taxon>
        <taxon>Fungi</taxon>
        <taxon>Dikarya</taxon>
        <taxon>Ascomycota</taxon>
        <taxon>Pezizomycotina</taxon>
        <taxon>Eurotiomycetes</taxon>
        <taxon>Eurotiomycetidae</taxon>
        <taxon>Eurotiales</taxon>
        <taxon>Aspergillaceae</taxon>
        <taxon>Aspergillus</taxon>
        <taxon>Aspergillus subgen. Circumdati</taxon>
    </lineage>
</organism>
<dbReference type="RefSeq" id="XP_025517682.1">
    <property type="nucleotide sequence ID" value="XM_025659760.1"/>
</dbReference>
<gene>
    <name evidence="1" type="ORF">BO85DRAFT_447625</name>
</gene>
<proteinExistence type="predicted"/>
<dbReference type="EMBL" id="KZ825058">
    <property type="protein sequence ID" value="RAH59760.1"/>
    <property type="molecule type" value="Genomic_DNA"/>
</dbReference>
<reference evidence="1 2" key="1">
    <citation type="submission" date="2018-02" db="EMBL/GenBank/DDBJ databases">
        <title>The genomes of Aspergillus section Nigri reveals drivers in fungal speciation.</title>
        <authorList>
            <consortium name="DOE Joint Genome Institute"/>
            <person name="Vesth T.C."/>
            <person name="Nybo J."/>
            <person name="Theobald S."/>
            <person name="Brandl J."/>
            <person name="Frisvad J.C."/>
            <person name="Nielsen K.F."/>
            <person name="Lyhne E.K."/>
            <person name="Kogle M.E."/>
            <person name="Kuo A."/>
            <person name="Riley R."/>
            <person name="Clum A."/>
            <person name="Nolan M."/>
            <person name="Lipzen A."/>
            <person name="Salamov A."/>
            <person name="Henrissat B."/>
            <person name="Wiebenga A."/>
            <person name="De vries R.P."/>
            <person name="Grigoriev I.V."/>
            <person name="Mortensen U.H."/>
            <person name="Andersen M.R."/>
            <person name="Baker S.E."/>
        </authorList>
    </citation>
    <scope>NUCLEOTIDE SEQUENCE [LARGE SCALE GENOMIC DNA]</scope>
    <source>
        <strain evidence="1 2">CBS 112811</strain>
    </source>
</reference>
<dbReference type="GeneID" id="37163162"/>
<dbReference type="AlphaFoldDB" id="A0A8G1R8D9"/>
<keyword evidence="2" id="KW-1185">Reference proteome</keyword>